<dbReference type="Pfam" id="PF01053">
    <property type="entry name" value="Cys_Met_Meta_PP"/>
    <property type="match status" value="1"/>
</dbReference>
<comment type="cofactor">
    <cofactor evidence="1">
        <name>pyridoxal 5'-phosphate</name>
        <dbReference type="ChEBI" id="CHEBI:597326"/>
    </cofactor>
</comment>
<organism evidence="3">
    <name type="scientific">Athelia psychrophila</name>
    <dbReference type="NCBI Taxonomy" id="1759441"/>
    <lineage>
        <taxon>Eukaryota</taxon>
        <taxon>Fungi</taxon>
        <taxon>Dikarya</taxon>
        <taxon>Basidiomycota</taxon>
        <taxon>Agaricomycotina</taxon>
        <taxon>Agaricomycetes</taxon>
        <taxon>Agaricomycetidae</taxon>
        <taxon>Atheliales</taxon>
        <taxon>Atheliaceae</taxon>
        <taxon>Athelia</taxon>
    </lineage>
</organism>
<dbReference type="SUPFAM" id="SSF53383">
    <property type="entry name" value="PLP-dependent transferases"/>
    <property type="match status" value="1"/>
</dbReference>
<evidence type="ECO:0000256" key="2">
    <source>
        <dbReference type="ARBA" id="ARBA00022898"/>
    </source>
</evidence>
<dbReference type="Gene3D" id="3.90.1150.10">
    <property type="entry name" value="Aspartate Aminotransferase, domain 1"/>
    <property type="match status" value="1"/>
</dbReference>
<dbReference type="InterPro" id="IPR000277">
    <property type="entry name" value="Cys/Met-Metab_PyrdxlP-dep_enz"/>
</dbReference>
<dbReference type="GO" id="GO:0003962">
    <property type="term" value="F:cystathionine gamma-synthase activity"/>
    <property type="evidence" value="ECO:0007669"/>
    <property type="project" value="TreeGrafter"/>
</dbReference>
<dbReference type="PANTHER" id="PTHR42699">
    <property type="match status" value="1"/>
</dbReference>
<evidence type="ECO:0000313" key="3">
    <source>
        <dbReference type="EMBL" id="KZP23025.1"/>
    </source>
</evidence>
<dbReference type="InterPro" id="IPR015424">
    <property type="entry name" value="PyrdxlP-dep_Trfase"/>
</dbReference>
<proteinExistence type="predicted"/>
<sequence length="604" mass="66143">MATTFTQTPVLCHATNAPETLISSNATNLVVPTNCIARGSSIPPNVPHSISCSLPIWKDVIGYVSREPSMVAAMQNGYPRFFIHRSIIKLSEICEQHLGAIGERSLVFPSLDAARFCQESMVAQSTMQGSPLPARLAQISITRGGHLIAADNVSSTSCDSVSVILHLTLYPADALPLAKSLWREYGMGISSRMAQYSLSLLSTKAINGLDIEPNHLESSWQVDDVDPCFKSAQGKIAKRAIRSRISELLRHGRPATSTDVNWDDVFLYPTGMCAIWNAYDVTSKARPSAKSACFGFLYSCTIHLLKKNSSGCHFFGYGSSDDLDELDSILREELAAAPSNPGVFALFTEIPSNPLLRSPDLPRLRALADTYDIPIVLDDTIGNFMNVDVLSYADILVTSLTKLFSGVANVTGGSLVVNPAGRYYQNFKQQLNASFQDTYFDEDAICMEHNSRDFASRVSVIDSNAEAVCDLIRSRSMMVGVPSSGIKEVRYPKWTTREQYDYCRAQLNGEYVGGFGGLCSVIFTNAPACHAFYDTLDFWKGPTFGTNFTLITAYTLVGHYEELEWAAKYGVTENLVRISVGMEEQGGLLRRVAFALKAAEEASA</sequence>
<dbReference type="OrthoDB" id="10047078at2759"/>
<dbReference type="GO" id="GO:0030170">
    <property type="term" value="F:pyridoxal phosphate binding"/>
    <property type="evidence" value="ECO:0007669"/>
    <property type="project" value="InterPro"/>
</dbReference>
<dbReference type="InterPro" id="IPR015421">
    <property type="entry name" value="PyrdxlP-dep_Trfase_major"/>
</dbReference>
<dbReference type="STRING" id="436010.A0A166LJM3"/>
<keyword evidence="2" id="KW-0663">Pyridoxal phosphate</keyword>
<dbReference type="GO" id="GO:0019346">
    <property type="term" value="P:transsulfuration"/>
    <property type="evidence" value="ECO:0007669"/>
    <property type="project" value="InterPro"/>
</dbReference>
<dbReference type="Gene3D" id="3.40.640.10">
    <property type="entry name" value="Type I PLP-dependent aspartate aminotransferase-like (Major domain)"/>
    <property type="match status" value="1"/>
</dbReference>
<reference evidence="3" key="1">
    <citation type="journal article" date="2016" name="Mol. Biol. Evol.">
        <title>Comparative Genomics of Early-Diverging Mushroom-Forming Fungi Provides Insights into the Origins of Lignocellulose Decay Capabilities.</title>
        <authorList>
            <person name="Nagy L.G."/>
            <person name="Riley R."/>
            <person name="Tritt A."/>
            <person name="Adam C."/>
            <person name="Daum C."/>
            <person name="Floudas D."/>
            <person name="Sun H."/>
            <person name="Yadav J.S."/>
            <person name="Pangilinan J."/>
            <person name="Larsson K.H."/>
            <person name="Matsuura K."/>
            <person name="Barry K."/>
            <person name="Labutti K."/>
            <person name="Kuo R."/>
            <person name="Ohm R.A."/>
            <person name="Bhattacharya S.S."/>
            <person name="Shirouzu T."/>
            <person name="Yoshinaga Y."/>
            <person name="Martin F.M."/>
            <person name="Grigoriev I.V."/>
            <person name="Hibbett D.S."/>
        </authorList>
    </citation>
    <scope>NUCLEOTIDE SEQUENCE [LARGE SCALE GENOMIC DNA]</scope>
    <source>
        <strain evidence="3">CBS 109695</strain>
    </source>
</reference>
<protein>
    <submittedName>
        <fullName evidence="3">PLP-dependent transferase</fullName>
    </submittedName>
</protein>
<dbReference type="EMBL" id="KV417535">
    <property type="protein sequence ID" value="KZP23025.1"/>
    <property type="molecule type" value="Genomic_DNA"/>
</dbReference>
<dbReference type="PANTHER" id="PTHR42699:SF1">
    <property type="entry name" value="CYSTATHIONINE GAMMA-SYNTHASE-RELATED"/>
    <property type="match status" value="1"/>
</dbReference>
<dbReference type="AlphaFoldDB" id="A0A166LJM3"/>
<evidence type="ECO:0000256" key="1">
    <source>
        <dbReference type="ARBA" id="ARBA00001933"/>
    </source>
</evidence>
<name>A0A166LJM3_9AGAM</name>
<accession>A0A166LJM3</accession>
<dbReference type="InterPro" id="IPR015422">
    <property type="entry name" value="PyrdxlP-dep_Trfase_small"/>
</dbReference>
<keyword evidence="3" id="KW-0808">Transferase</keyword>
<gene>
    <name evidence="3" type="ORF">FIBSPDRAFT_823901</name>
</gene>
<dbReference type="InterPro" id="IPR051750">
    <property type="entry name" value="Trans-sulfuration_enzymes"/>
</dbReference>